<comment type="similarity">
    <text evidence="1">Belongs to the glycosyltransferase 77 family.</text>
</comment>
<feature type="domain" description="Nucleotide-diphospho-sugar transferase" evidence="3">
    <location>
        <begin position="82"/>
        <end position="290"/>
    </location>
</feature>
<dbReference type="InterPro" id="IPR029044">
    <property type="entry name" value="Nucleotide-diphossugar_trans"/>
</dbReference>
<dbReference type="GO" id="GO:0005794">
    <property type="term" value="C:Golgi apparatus"/>
    <property type="evidence" value="ECO:0007669"/>
    <property type="project" value="TreeGrafter"/>
</dbReference>
<dbReference type="OrthoDB" id="540503at2759"/>
<sequence length="300" mass="35057">MAKIRGKILVVWYLTFSMCILYIAYSTMYLASSVHLAETRLTFKPTFGPCARMVLTTTNAAYLEMAENMLTSIQLVRTPSFPNVTVIAEDEQSYEYMTNLTKFHQGLIVQKTKAGMTSSENLKVKTKEHQYQQFVKRRPRYVLEFLEKGYDVLFADADTFWRKNPFNDDDFKGDFDIAAHDEVDRPKTPLFCAGFVYYRPTNNTISLVREWVKLLDTTDKNTLDQFVFNSLINRELDKNVTGGLKMKTLDPVKYPDGKLYYRVPGWRDEHINQTIVMHFNFLHELDSKVEKIKKLGWWLV</sequence>
<dbReference type="SUPFAM" id="SSF53448">
    <property type="entry name" value="Nucleotide-diphospho-sugar transferases"/>
    <property type="match status" value="1"/>
</dbReference>
<dbReference type="AlphaFoldDB" id="A0A914BJY8"/>
<dbReference type="RefSeq" id="XP_038076419.1">
    <property type="nucleotide sequence ID" value="XM_038220491.1"/>
</dbReference>
<dbReference type="PANTHER" id="PTHR47032">
    <property type="entry name" value="UDP-D-XYLOSE:L-FUCOSE ALPHA-1,3-D-XYLOSYLTRANSFERASE-RELATED"/>
    <property type="match status" value="1"/>
</dbReference>
<name>A0A914BJY8_PATMI</name>
<feature type="transmembrane region" description="Helical" evidence="2">
    <location>
        <begin position="12"/>
        <end position="31"/>
    </location>
</feature>
<accession>A0A914BJY8</accession>
<organism evidence="4 5">
    <name type="scientific">Patiria miniata</name>
    <name type="common">Bat star</name>
    <name type="synonym">Asterina miniata</name>
    <dbReference type="NCBI Taxonomy" id="46514"/>
    <lineage>
        <taxon>Eukaryota</taxon>
        <taxon>Metazoa</taxon>
        <taxon>Echinodermata</taxon>
        <taxon>Eleutherozoa</taxon>
        <taxon>Asterozoa</taxon>
        <taxon>Asteroidea</taxon>
        <taxon>Valvatacea</taxon>
        <taxon>Valvatida</taxon>
        <taxon>Asterinidae</taxon>
        <taxon>Patiria</taxon>
    </lineage>
</organism>
<keyword evidence="2" id="KW-1133">Transmembrane helix</keyword>
<keyword evidence="5" id="KW-1185">Reference proteome</keyword>
<evidence type="ECO:0000259" key="3">
    <source>
        <dbReference type="Pfam" id="PF03407"/>
    </source>
</evidence>
<evidence type="ECO:0000313" key="5">
    <source>
        <dbReference type="Proteomes" id="UP000887568"/>
    </source>
</evidence>
<evidence type="ECO:0000256" key="1">
    <source>
        <dbReference type="ARBA" id="ARBA00007033"/>
    </source>
</evidence>
<dbReference type="InterPro" id="IPR005069">
    <property type="entry name" value="Nucl-diP-sugar_transferase"/>
</dbReference>
<dbReference type="InterPro" id="IPR052636">
    <property type="entry name" value="UDP-D-xylose:L-fucose_XylT"/>
</dbReference>
<reference evidence="4" key="1">
    <citation type="submission" date="2022-11" db="UniProtKB">
        <authorList>
            <consortium name="EnsemblMetazoa"/>
        </authorList>
    </citation>
    <scope>IDENTIFICATION</scope>
</reference>
<keyword evidence="2" id="KW-0472">Membrane</keyword>
<dbReference type="EnsemblMetazoa" id="XM_038220491.1">
    <property type="protein sequence ID" value="XP_038076419.1"/>
    <property type="gene ID" value="LOC119744530"/>
</dbReference>
<evidence type="ECO:0000313" key="4">
    <source>
        <dbReference type="EnsemblMetazoa" id="XP_038076419.1"/>
    </source>
</evidence>
<protein>
    <recommendedName>
        <fullName evidence="3">Nucleotide-diphospho-sugar transferase domain-containing protein</fullName>
    </recommendedName>
</protein>
<evidence type="ECO:0000256" key="2">
    <source>
        <dbReference type="SAM" id="Phobius"/>
    </source>
</evidence>
<dbReference type="Gene3D" id="3.90.550.10">
    <property type="entry name" value="Spore Coat Polysaccharide Biosynthesis Protein SpsA, Chain A"/>
    <property type="match status" value="1"/>
</dbReference>
<dbReference type="PANTHER" id="PTHR47032:SF1">
    <property type="entry name" value="UDP-D-XYLOSE:L-FUCOSE ALPHA-1,3-D-XYLOSYLTRANSFERASE-RELATED"/>
    <property type="match status" value="1"/>
</dbReference>
<dbReference type="GO" id="GO:0016757">
    <property type="term" value="F:glycosyltransferase activity"/>
    <property type="evidence" value="ECO:0007669"/>
    <property type="project" value="TreeGrafter"/>
</dbReference>
<proteinExistence type="inferred from homology"/>
<keyword evidence="2" id="KW-0812">Transmembrane</keyword>
<dbReference type="GeneID" id="119744530"/>
<dbReference type="Proteomes" id="UP000887568">
    <property type="component" value="Unplaced"/>
</dbReference>
<dbReference type="Pfam" id="PF03407">
    <property type="entry name" value="Nucleotid_trans"/>
    <property type="match status" value="1"/>
</dbReference>